<keyword evidence="1" id="KW-0479">Metal-binding</keyword>
<dbReference type="GO" id="GO:0008299">
    <property type="term" value="P:isoprenoid biosynthetic process"/>
    <property type="evidence" value="ECO:0007669"/>
    <property type="project" value="InterPro"/>
</dbReference>
<dbReference type="InterPro" id="IPR008949">
    <property type="entry name" value="Isoprenoid_synthase_dom_sf"/>
</dbReference>
<evidence type="ECO:0000256" key="3">
    <source>
        <dbReference type="RuleBase" id="RU004466"/>
    </source>
</evidence>
<dbReference type="SFLD" id="SFLDG01017">
    <property type="entry name" value="Polyprenyl_Transferase_Like"/>
    <property type="match status" value="1"/>
</dbReference>
<dbReference type="CDD" id="cd00685">
    <property type="entry name" value="Trans_IPPS_HT"/>
    <property type="match status" value="1"/>
</dbReference>
<dbReference type="InterPro" id="IPR033749">
    <property type="entry name" value="Polyprenyl_synt_CS"/>
</dbReference>
<keyword evidence="5" id="KW-1185">Reference proteome</keyword>
<evidence type="ECO:0000313" key="4">
    <source>
        <dbReference type="EMBL" id="GLU49509.1"/>
    </source>
</evidence>
<dbReference type="GO" id="GO:0046872">
    <property type="term" value="F:metal ion binding"/>
    <property type="evidence" value="ECO:0007669"/>
    <property type="project" value="UniProtKB-KW"/>
</dbReference>
<sequence>MTSTGELIEGRPAREVLAWSRAVVEPALRATADGLPESMRHIAGYHFGWWDEKGSPSATSGGKAIRPALAVLSAQAVGGTAQDALPAAVAVQLVHDFSLLHDDVMDGDVSRRHRPTAWTVFGRGPAILAGDALVTVAFDVLAASGHPAAASGMRMLSKTVLGLVEGQSADVSFEERTDVGLPECVRMVEGKTGTLLGCSCALGAAYGGGTPEQVEALGDFGRNVGLAFQLVDDLLGIWGDPDITGKPVYSDLRNRKKSLPVVAALDSPTPEAEELAALYYRAEPLTDSELVHAARLVDGAGGRSWSQQRADELLDQSLLRLEAELPASQAVAELSALARLAVRRDH</sequence>
<dbReference type="AlphaFoldDB" id="A0A9W6P9H6"/>
<dbReference type="PROSITE" id="PS00723">
    <property type="entry name" value="POLYPRENYL_SYNTHASE_1"/>
    <property type="match status" value="1"/>
</dbReference>
<dbReference type="EMBL" id="BSQG01000007">
    <property type="protein sequence ID" value="GLU49509.1"/>
    <property type="molecule type" value="Genomic_DNA"/>
</dbReference>
<dbReference type="InterPro" id="IPR000092">
    <property type="entry name" value="Polyprenyl_synt"/>
</dbReference>
<gene>
    <name evidence="4" type="ORF">Nans01_38600</name>
</gene>
<dbReference type="GO" id="GO:0004659">
    <property type="term" value="F:prenyltransferase activity"/>
    <property type="evidence" value="ECO:0007669"/>
    <property type="project" value="InterPro"/>
</dbReference>
<protein>
    <submittedName>
        <fullName evidence="4">Dimethylallyltransferase</fullName>
    </submittedName>
</protein>
<dbReference type="Pfam" id="PF00348">
    <property type="entry name" value="polyprenyl_synt"/>
    <property type="match status" value="1"/>
</dbReference>
<comment type="caution">
    <text evidence="4">The sequence shown here is derived from an EMBL/GenBank/DDBJ whole genome shotgun (WGS) entry which is preliminary data.</text>
</comment>
<evidence type="ECO:0000256" key="2">
    <source>
        <dbReference type="ARBA" id="ARBA00022842"/>
    </source>
</evidence>
<accession>A0A9W6P9H6</accession>
<keyword evidence="3" id="KW-0808">Transferase</keyword>
<organism evidence="4 5">
    <name type="scientific">Nocardiopsis ansamitocini</name>
    <dbReference type="NCBI Taxonomy" id="1670832"/>
    <lineage>
        <taxon>Bacteria</taxon>
        <taxon>Bacillati</taxon>
        <taxon>Actinomycetota</taxon>
        <taxon>Actinomycetes</taxon>
        <taxon>Streptosporangiales</taxon>
        <taxon>Nocardiopsidaceae</taxon>
        <taxon>Nocardiopsis</taxon>
    </lineage>
</organism>
<dbReference type="PANTHER" id="PTHR12001">
    <property type="entry name" value="GERANYLGERANYL PYROPHOSPHATE SYNTHASE"/>
    <property type="match status" value="1"/>
</dbReference>
<dbReference type="PROSITE" id="PS00444">
    <property type="entry name" value="POLYPRENYL_SYNTHASE_2"/>
    <property type="match status" value="1"/>
</dbReference>
<dbReference type="SFLD" id="SFLDS00005">
    <property type="entry name" value="Isoprenoid_Synthase_Type_I"/>
    <property type="match status" value="1"/>
</dbReference>
<dbReference type="SUPFAM" id="SSF48576">
    <property type="entry name" value="Terpenoid synthases"/>
    <property type="match status" value="1"/>
</dbReference>
<keyword evidence="2" id="KW-0460">Magnesium</keyword>
<comment type="similarity">
    <text evidence="3">Belongs to the FPP/GGPP synthase family.</text>
</comment>
<dbReference type="Gene3D" id="1.10.600.10">
    <property type="entry name" value="Farnesyl Diphosphate Synthase"/>
    <property type="match status" value="1"/>
</dbReference>
<dbReference type="RefSeq" id="WP_285761056.1">
    <property type="nucleotide sequence ID" value="NZ_BSQG01000007.1"/>
</dbReference>
<proteinExistence type="inferred from homology"/>
<evidence type="ECO:0000313" key="5">
    <source>
        <dbReference type="Proteomes" id="UP001165092"/>
    </source>
</evidence>
<dbReference type="NCBIfam" id="NF041169">
    <property type="entry name" value="f2_encap_cargo4"/>
    <property type="match status" value="1"/>
</dbReference>
<reference evidence="4" key="1">
    <citation type="submission" date="2023-02" db="EMBL/GenBank/DDBJ databases">
        <title>Nocardiopsis ansamitocini NBRC 112285.</title>
        <authorList>
            <person name="Ichikawa N."/>
            <person name="Sato H."/>
            <person name="Tonouchi N."/>
        </authorList>
    </citation>
    <scope>NUCLEOTIDE SEQUENCE</scope>
    <source>
        <strain evidence="4">NBRC 112285</strain>
    </source>
</reference>
<name>A0A9W6P9H6_9ACTN</name>
<dbReference type="PANTHER" id="PTHR12001:SF86">
    <property type="entry name" value="GERANYLGERANYL DIPHOSPHATE SYNTHASE"/>
    <property type="match status" value="1"/>
</dbReference>
<dbReference type="Proteomes" id="UP001165092">
    <property type="component" value="Unassembled WGS sequence"/>
</dbReference>
<evidence type="ECO:0000256" key="1">
    <source>
        <dbReference type="ARBA" id="ARBA00022723"/>
    </source>
</evidence>